<gene>
    <name evidence="2" type="ORF">PYTT_0120</name>
</gene>
<feature type="region of interest" description="Disordered" evidence="1">
    <location>
        <begin position="33"/>
        <end position="65"/>
    </location>
</feature>
<dbReference type="KEGG" id="agl:PYTT_0120"/>
<protein>
    <submittedName>
        <fullName evidence="2">Uncharacterized protein</fullName>
    </submittedName>
</protein>
<sequence>MNSHLFIFASSIALLLSISGWLNSLASRSLDRQGYRRARKKRRPARLSGRSDSPFTFTSDSSSAV</sequence>
<dbReference type="EMBL" id="LT629973">
    <property type="protein sequence ID" value="SEH70684.1"/>
    <property type="molecule type" value="Genomic_DNA"/>
</dbReference>
<dbReference type="AlphaFoldDB" id="A0A1C7PET8"/>
<name>A0A1C7PET8_9BACT</name>
<keyword evidence="3" id="KW-1185">Reference proteome</keyword>
<dbReference type="Proteomes" id="UP000176204">
    <property type="component" value="Chromosome I"/>
</dbReference>
<evidence type="ECO:0000313" key="2">
    <source>
        <dbReference type="EMBL" id="SEH70684.1"/>
    </source>
</evidence>
<accession>A0A1C7PET8</accession>
<reference evidence="3" key="1">
    <citation type="submission" date="2016-09" db="EMBL/GenBank/DDBJ databases">
        <authorList>
            <person name="Koehorst J."/>
        </authorList>
    </citation>
    <scope>NUCLEOTIDE SEQUENCE [LARGE SCALE GENOMIC DNA]</scope>
</reference>
<evidence type="ECO:0000313" key="3">
    <source>
        <dbReference type="Proteomes" id="UP000176204"/>
    </source>
</evidence>
<dbReference type="RefSeq" id="WP_067772204.1">
    <property type="nucleotide sequence ID" value="NZ_JACVVN010000002.1"/>
</dbReference>
<dbReference type="STRING" id="1679444.PYTT_0120"/>
<proteinExistence type="predicted"/>
<organism evidence="2 3">
    <name type="scientific">Akkermansia glycaniphila</name>
    <dbReference type="NCBI Taxonomy" id="1679444"/>
    <lineage>
        <taxon>Bacteria</taxon>
        <taxon>Pseudomonadati</taxon>
        <taxon>Verrucomicrobiota</taxon>
        <taxon>Verrucomicrobiia</taxon>
        <taxon>Verrucomicrobiales</taxon>
        <taxon>Akkermansiaceae</taxon>
        <taxon>Akkermansia</taxon>
    </lineage>
</organism>
<feature type="compositionally biased region" description="Low complexity" evidence="1">
    <location>
        <begin position="51"/>
        <end position="65"/>
    </location>
</feature>
<evidence type="ECO:0000256" key="1">
    <source>
        <dbReference type="SAM" id="MobiDB-lite"/>
    </source>
</evidence>
<feature type="compositionally biased region" description="Basic residues" evidence="1">
    <location>
        <begin position="35"/>
        <end position="45"/>
    </location>
</feature>